<feature type="domain" description="RecX second three-helical" evidence="5">
    <location>
        <begin position="59"/>
        <end position="97"/>
    </location>
</feature>
<evidence type="ECO:0000256" key="1">
    <source>
        <dbReference type="ARBA" id="ARBA00004496"/>
    </source>
</evidence>
<comment type="similarity">
    <text evidence="2">Belongs to the RecX family.</text>
</comment>
<evidence type="ECO:0000256" key="4">
    <source>
        <dbReference type="ARBA" id="ARBA00022490"/>
    </source>
</evidence>
<dbReference type="PANTHER" id="PTHR33602:SF1">
    <property type="entry name" value="REGULATORY PROTEIN RECX FAMILY PROTEIN"/>
    <property type="match status" value="1"/>
</dbReference>
<protein>
    <recommendedName>
        <fullName evidence="3">Regulatory protein RecX</fullName>
    </recommendedName>
</protein>
<proteinExistence type="inferred from homology"/>
<accession>A0A0F9AM55</accession>
<evidence type="ECO:0000256" key="2">
    <source>
        <dbReference type="ARBA" id="ARBA00009695"/>
    </source>
</evidence>
<dbReference type="HAMAP" id="MF_01114">
    <property type="entry name" value="RecX"/>
    <property type="match status" value="1"/>
</dbReference>
<gene>
    <name evidence="8" type="ORF">LCGC14_2832290</name>
</gene>
<dbReference type="Gene3D" id="1.10.10.10">
    <property type="entry name" value="Winged helix-like DNA-binding domain superfamily/Winged helix DNA-binding domain"/>
    <property type="match status" value="3"/>
</dbReference>
<dbReference type="Pfam" id="PF21982">
    <property type="entry name" value="RecX_HTH1"/>
    <property type="match status" value="1"/>
</dbReference>
<comment type="caution">
    <text evidence="8">The sequence shown here is derived from an EMBL/GenBank/DDBJ whole genome shotgun (WGS) entry which is preliminary data.</text>
</comment>
<evidence type="ECO:0000256" key="3">
    <source>
        <dbReference type="ARBA" id="ARBA00018111"/>
    </source>
</evidence>
<evidence type="ECO:0000259" key="5">
    <source>
        <dbReference type="Pfam" id="PF02631"/>
    </source>
</evidence>
<dbReference type="EMBL" id="LAZR01053971">
    <property type="protein sequence ID" value="KKK79559.1"/>
    <property type="molecule type" value="Genomic_DNA"/>
</dbReference>
<dbReference type="InterPro" id="IPR053924">
    <property type="entry name" value="RecX_HTH_2nd"/>
</dbReference>
<dbReference type="AlphaFoldDB" id="A0A0F9AM55"/>
<dbReference type="PANTHER" id="PTHR33602">
    <property type="entry name" value="REGULATORY PROTEIN RECX FAMILY PROTEIN"/>
    <property type="match status" value="1"/>
</dbReference>
<dbReference type="InterPro" id="IPR036388">
    <property type="entry name" value="WH-like_DNA-bd_sf"/>
</dbReference>
<dbReference type="GO" id="GO:0005737">
    <property type="term" value="C:cytoplasm"/>
    <property type="evidence" value="ECO:0007669"/>
    <property type="project" value="UniProtKB-SubCell"/>
</dbReference>
<evidence type="ECO:0000259" key="7">
    <source>
        <dbReference type="Pfam" id="PF21982"/>
    </source>
</evidence>
<keyword evidence="4" id="KW-0963">Cytoplasm</keyword>
<dbReference type="InterPro" id="IPR053926">
    <property type="entry name" value="RecX_HTH_1st"/>
</dbReference>
<reference evidence="8" key="1">
    <citation type="journal article" date="2015" name="Nature">
        <title>Complex archaea that bridge the gap between prokaryotes and eukaryotes.</title>
        <authorList>
            <person name="Spang A."/>
            <person name="Saw J.H."/>
            <person name="Jorgensen S.L."/>
            <person name="Zaremba-Niedzwiedzka K."/>
            <person name="Martijn J."/>
            <person name="Lind A.E."/>
            <person name="van Eijk R."/>
            <person name="Schleper C."/>
            <person name="Guy L."/>
            <person name="Ettema T.J."/>
        </authorList>
    </citation>
    <scope>NUCLEOTIDE SEQUENCE</scope>
</reference>
<evidence type="ECO:0000259" key="6">
    <source>
        <dbReference type="Pfam" id="PF21981"/>
    </source>
</evidence>
<feature type="domain" description="RecX first three-helical" evidence="7">
    <location>
        <begin position="14"/>
        <end position="52"/>
    </location>
</feature>
<dbReference type="GO" id="GO:0006282">
    <property type="term" value="P:regulation of DNA repair"/>
    <property type="evidence" value="ECO:0007669"/>
    <property type="project" value="InterPro"/>
</dbReference>
<feature type="domain" description="RecX third three-helical" evidence="6">
    <location>
        <begin position="105"/>
        <end position="151"/>
    </location>
</feature>
<dbReference type="Pfam" id="PF21981">
    <property type="entry name" value="RecX_HTH3"/>
    <property type="match status" value="1"/>
</dbReference>
<name>A0A0F9AM55_9ZZZZ</name>
<evidence type="ECO:0000313" key="8">
    <source>
        <dbReference type="EMBL" id="KKK79559.1"/>
    </source>
</evidence>
<sequence length="154" mass="18633">MADEMDEALQKKLKNYVLWLLGRQEYSRRELTLKLQQKQATPEFIEALLDWCEEHNFINEQRYIEGFVRRHIAKKHGLKRIQSEAMAKRIDRTLLESVIESFAIDWFQLAQDAYLKKYSNSQDDFDHKEKAKRVRYLMYRGFSYEQIDFAMQAQ</sequence>
<comment type="subcellular location">
    <subcellularLocation>
        <location evidence="1">Cytoplasm</location>
    </subcellularLocation>
</comment>
<dbReference type="InterPro" id="IPR003783">
    <property type="entry name" value="Regulatory_RecX"/>
</dbReference>
<organism evidence="8">
    <name type="scientific">marine sediment metagenome</name>
    <dbReference type="NCBI Taxonomy" id="412755"/>
    <lineage>
        <taxon>unclassified sequences</taxon>
        <taxon>metagenomes</taxon>
        <taxon>ecological metagenomes</taxon>
    </lineage>
</organism>
<dbReference type="InterPro" id="IPR053925">
    <property type="entry name" value="RecX_HTH_3rd"/>
</dbReference>
<dbReference type="Pfam" id="PF02631">
    <property type="entry name" value="RecX_HTH2"/>
    <property type="match status" value="1"/>
</dbReference>